<gene>
    <name evidence="2" type="ORF">LAX5112_02600</name>
</gene>
<dbReference type="AlphaFoldDB" id="A0A0M7A6J5"/>
<protein>
    <submittedName>
        <fullName evidence="2">DNA-binding transcriptional activator YeiL</fullName>
    </submittedName>
</protein>
<evidence type="ECO:0000313" key="3">
    <source>
        <dbReference type="Proteomes" id="UP000053235"/>
    </source>
</evidence>
<dbReference type="SUPFAM" id="SSF51206">
    <property type="entry name" value="cAMP-binding domain-like"/>
    <property type="match status" value="1"/>
</dbReference>
<dbReference type="Pfam" id="PF00027">
    <property type="entry name" value="cNMP_binding"/>
    <property type="match status" value="1"/>
</dbReference>
<dbReference type="InterPro" id="IPR018490">
    <property type="entry name" value="cNMP-bd_dom_sf"/>
</dbReference>
<organism evidence="2 3">
    <name type="scientific">Roseibium alexandrii</name>
    <dbReference type="NCBI Taxonomy" id="388408"/>
    <lineage>
        <taxon>Bacteria</taxon>
        <taxon>Pseudomonadati</taxon>
        <taxon>Pseudomonadota</taxon>
        <taxon>Alphaproteobacteria</taxon>
        <taxon>Hyphomicrobiales</taxon>
        <taxon>Stappiaceae</taxon>
        <taxon>Roseibium</taxon>
    </lineage>
</organism>
<keyword evidence="2" id="KW-0238">DNA-binding</keyword>
<evidence type="ECO:0000259" key="1">
    <source>
        <dbReference type="PROSITE" id="PS50042"/>
    </source>
</evidence>
<evidence type="ECO:0000313" key="2">
    <source>
        <dbReference type="EMBL" id="CTQ70755.1"/>
    </source>
</evidence>
<dbReference type="Proteomes" id="UP000053235">
    <property type="component" value="Unassembled WGS sequence"/>
</dbReference>
<dbReference type="GO" id="GO:0003677">
    <property type="term" value="F:DNA binding"/>
    <property type="evidence" value="ECO:0007669"/>
    <property type="project" value="UniProtKB-KW"/>
</dbReference>
<dbReference type="PROSITE" id="PS50042">
    <property type="entry name" value="CNMP_BINDING_3"/>
    <property type="match status" value="1"/>
</dbReference>
<keyword evidence="3" id="KW-1185">Reference proteome</keyword>
<dbReference type="CDD" id="cd00038">
    <property type="entry name" value="CAP_ED"/>
    <property type="match status" value="1"/>
</dbReference>
<dbReference type="InterPro" id="IPR000595">
    <property type="entry name" value="cNMP-bd_dom"/>
</dbReference>
<dbReference type="SMART" id="SM00100">
    <property type="entry name" value="cNMP"/>
    <property type="match status" value="1"/>
</dbReference>
<dbReference type="InterPro" id="IPR014710">
    <property type="entry name" value="RmlC-like_jellyroll"/>
</dbReference>
<feature type="domain" description="Cyclic nucleotide-binding" evidence="1">
    <location>
        <begin position="34"/>
        <end position="119"/>
    </location>
</feature>
<sequence>MTQSPVTMFNAWLRKSGGLPAEAADAASDISVFRRFEADDLLFSAGERPDVLYFIQSGLVRFFYLTDDGKEFNKNFVAVGSVVTSLSTFLSGVPSPFFTQALEQTVTIALPMEFVRRQMETDIHWERLLSRSVAMLALKKEQREASFLLQDAGARYEAFLDDFSDLAPRLPQYHIASYLGITPVALSRIRARRGKQRAS</sequence>
<name>A0A0M7A6J5_9HYPH</name>
<dbReference type="EMBL" id="CXWD01000009">
    <property type="protein sequence ID" value="CTQ70755.1"/>
    <property type="molecule type" value="Genomic_DNA"/>
</dbReference>
<dbReference type="Gene3D" id="2.60.120.10">
    <property type="entry name" value="Jelly Rolls"/>
    <property type="match status" value="1"/>
</dbReference>
<proteinExistence type="predicted"/>
<reference evidence="3" key="1">
    <citation type="submission" date="2015-07" db="EMBL/GenBank/DDBJ databases">
        <authorList>
            <person name="Rodrigo-Torres Lidia"/>
            <person name="Arahal R.David."/>
        </authorList>
    </citation>
    <scope>NUCLEOTIDE SEQUENCE [LARGE SCALE GENOMIC DNA]</scope>
    <source>
        <strain evidence="3">CECT 5112</strain>
    </source>
</reference>
<dbReference type="RefSeq" id="WP_055672184.1">
    <property type="nucleotide sequence ID" value="NZ_CXWD01000009.1"/>
</dbReference>
<accession>A0A0M7A6J5</accession>
<dbReference type="STRING" id="388408.LAX5112_02600"/>